<dbReference type="EMBL" id="CAUJNA010003811">
    <property type="protein sequence ID" value="CAJ1410324.1"/>
    <property type="molecule type" value="Genomic_DNA"/>
</dbReference>
<evidence type="ECO:0000256" key="1">
    <source>
        <dbReference type="SAM" id="MobiDB-lite"/>
    </source>
</evidence>
<dbReference type="PANTHER" id="PTHR15744">
    <property type="entry name" value="BLOM7"/>
    <property type="match status" value="1"/>
</dbReference>
<feature type="region of interest" description="Disordered" evidence="1">
    <location>
        <begin position="1"/>
        <end position="64"/>
    </location>
</feature>
<evidence type="ECO:0000313" key="4">
    <source>
        <dbReference type="Proteomes" id="UP001178507"/>
    </source>
</evidence>
<protein>
    <recommendedName>
        <fullName evidence="2">KHDC4/BBP-like KH-domain type I domain-containing protein</fullName>
    </recommendedName>
</protein>
<dbReference type="SUPFAM" id="SSF54791">
    <property type="entry name" value="Eukaryotic type KH-domain (KH-domain type I)"/>
    <property type="match status" value="1"/>
</dbReference>
<feature type="domain" description="KHDC4/BBP-like KH-domain type I" evidence="2">
    <location>
        <begin position="154"/>
        <end position="217"/>
    </location>
</feature>
<feature type="compositionally biased region" description="Low complexity" evidence="1">
    <location>
        <begin position="12"/>
        <end position="24"/>
    </location>
</feature>
<organism evidence="3 4">
    <name type="scientific">Effrenium voratum</name>
    <dbReference type="NCBI Taxonomy" id="2562239"/>
    <lineage>
        <taxon>Eukaryota</taxon>
        <taxon>Sar</taxon>
        <taxon>Alveolata</taxon>
        <taxon>Dinophyceae</taxon>
        <taxon>Suessiales</taxon>
        <taxon>Symbiodiniaceae</taxon>
        <taxon>Effrenium</taxon>
    </lineage>
</organism>
<dbReference type="AlphaFoldDB" id="A0AA36JRB5"/>
<name>A0AA36JRB5_9DINO</name>
<dbReference type="InterPro" id="IPR055256">
    <property type="entry name" value="KH_1_KHDC4/BBP-like"/>
</dbReference>
<dbReference type="InterPro" id="IPR036612">
    <property type="entry name" value="KH_dom_type_1_sf"/>
</dbReference>
<sequence length="337" mass="37634">MSLCDRSDTRHSSPTRSPTSTVDVWSLRTFESPGIDKDPIEGIDEDPNEGQAEGSTPRLDDLKADPTYPRQLLAADLALEDVEDFETILNVDGFFSTWLSDCEPFPRPERSEGRRHSWLQHKGQQLVLPAGPCELPCDGRASFVCRFFVQLEEDEEFCLVKRLLGKGGCNMKEVAENFNAKVRLRGIGSGFLEANGRQEAPVPLEIHVSCKDFGQYLNSVATVAITLQQLYRHYARYARSKGLEGPLLKVKVEELRRSDHGWDPRFFLGRGAKRPPVGSGPPVTGPFTSEVGGGALQRREGRWPKRACWRAQDQGPRPGPLWRPKKPSSSSHRKALG</sequence>
<dbReference type="GO" id="GO:0003723">
    <property type="term" value="F:RNA binding"/>
    <property type="evidence" value="ECO:0007669"/>
    <property type="project" value="InterPro"/>
</dbReference>
<dbReference type="Gene3D" id="3.30.1370.10">
    <property type="entry name" value="K Homology domain, type 1"/>
    <property type="match status" value="1"/>
</dbReference>
<gene>
    <name evidence="3" type="ORF">EVOR1521_LOCUS31163</name>
</gene>
<dbReference type="PANTHER" id="PTHR15744:SF0">
    <property type="entry name" value="KH HOMOLOGY DOMAIN-CONTAINING PROTEIN 4"/>
    <property type="match status" value="1"/>
</dbReference>
<evidence type="ECO:0000259" key="2">
    <source>
        <dbReference type="Pfam" id="PF22675"/>
    </source>
</evidence>
<feature type="compositionally biased region" description="Basic residues" evidence="1">
    <location>
        <begin position="323"/>
        <end position="337"/>
    </location>
</feature>
<feature type="compositionally biased region" description="Low complexity" evidence="1">
    <location>
        <begin position="275"/>
        <end position="289"/>
    </location>
</feature>
<reference evidence="3" key="1">
    <citation type="submission" date="2023-08" db="EMBL/GenBank/DDBJ databases">
        <authorList>
            <person name="Chen Y."/>
            <person name="Shah S."/>
            <person name="Dougan E. K."/>
            <person name="Thang M."/>
            <person name="Chan C."/>
        </authorList>
    </citation>
    <scope>NUCLEOTIDE SEQUENCE</scope>
</reference>
<feature type="region of interest" description="Disordered" evidence="1">
    <location>
        <begin position="267"/>
        <end position="337"/>
    </location>
</feature>
<proteinExistence type="predicted"/>
<feature type="compositionally biased region" description="Basic and acidic residues" evidence="1">
    <location>
        <begin position="1"/>
        <end position="11"/>
    </location>
</feature>
<dbReference type="Pfam" id="PF22675">
    <property type="entry name" value="KH-I_KHDC4-BBP"/>
    <property type="match status" value="1"/>
</dbReference>
<dbReference type="InterPro" id="IPR031121">
    <property type="entry name" value="RIK/BLOM7"/>
</dbReference>
<evidence type="ECO:0000313" key="3">
    <source>
        <dbReference type="EMBL" id="CAJ1410324.1"/>
    </source>
</evidence>
<dbReference type="Proteomes" id="UP001178507">
    <property type="component" value="Unassembled WGS sequence"/>
</dbReference>
<comment type="caution">
    <text evidence="3">The sequence shown here is derived from an EMBL/GenBank/DDBJ whole genome shotgun (WGS) entry which is preliminary data.</text>
</comment>
<dbReference type="GO" id="GO:0005634">
    <property type="term" value="C:nucleus"/>
    <property type="evidence" value="ECO:0007669"/>
    <property type="project" value="InterPro"/>
</dbReference>
<accession>A0AA36JRB5</accession>
<keyword evidence="4" id="KW-1185">Reference proteome</keyword>